<feature type="non-terminal residue" evidence="3">
    <location>
        <position position="1"/>
    </location>
</feature>
<gene>
    <name evidence="3" type="ORF">OESDEN_02845</name>
</gene>
<dbReference type="EMBL" id="KN549499">
    <property type="protein sequence ID" value="KHJ97185.1"/>
    <property type="molecule type" value="Genomic_DNA"/>
</dbReference>
<sequence>LVRSTAYVLKFIKAVFTRIGHISIALQLTNSEPYKLISAAEITAAEHLLIKEHYRESELELKSLRLDRLNAHRTAEGLICCPNRLEHTNSPSLSAAPILLNAYRKAIRYTLLPLQQLQTLVTEIEAVLNARPLTSMRDTCTAPQILKPIDFISPEVELQIPPLDRNVIGCSNNRLAEWHKETLAVLDRFWDIWYADYLAALAERHQTRIRQGKSTPITPKISDIVVVAEKNVPRGKWPLGVIVKLAYDGSKIARSATVRMPNGKTLNRSLNQLYPLEITAEDSSTEPKMESKKARASAPPTRIQPPRAAKHVRSYSK</sequence>
<evidence type="ECO:0000313" key="4">
    <source>
        <dbReference type="Proteomes" id="UP000053660"/>
    </source>
</evidence>
<dbReference type="OrthoDB" id="5870116at2759"/>
<accession>A0A0B1TP90</accession>
<evidence type="ECO:0000313" key="3">
    <source>
        <dbReference type="EMBL" id="KHJ97185.1"/>
    </source>
</evidence>
<organism evidence="3 4">
    <name type="scientific">Oesophagostomum dentatum</name>
    <name type="common">Nodular worm</name>
    <dbReference type="NCBI Taxonomy" id="61180"/>
    <lineage>
        <taxon>Eukaryota</taxon>
        <taxon>Metazoa</taxon>
        <taxon>Ecdysozoa</taxon>
        <taxon>Nematoda</taxon>
        <taxon>Chromadorea</taxon>
        <taxon>Rhabditida</taxon>
        <taxon>Rhabditina</taxon>
        <taxon>Rhabditomorpha</taxon>
        <taxon>Strongyloidea</taxon>
        <taxon>Strongylidae</taxon>
        <taxon>Oesophagostomum</taxon>
    </lineage>
</organism>
<dbReference type="PANTHER" id="PTHR47331">
    <property type="entry name" value="PHD-TYPE DOMAIN-CONTAINING PROTEIN"/>
    <property type="match status" value="1"/>
</dbReference>
<feature type="compositionally biased region" description="Basic residues" evidence="1">
    <location>
        <begin position="308"/>
        <end position="317"/>
    </location>
</feature>
<dbReference type="InterPro" id="IPR040676">
    <property type="entry name" value="DUF5641"/>
</dbReference>
<feature type="domain" description="DUF5641" evidence="2">
    <location>
        <begin position="182"/>
        <end position="276"/>
    </location>
</feature>
<reference evidence="3 4" key="1">
    <citation type="submission" date="2014-03" db="EMBL/GenBank/DDBJ databases">
        <title>Draft genome of the hookworm Oesophagostomum dentatum.</title>
        <authorList>
            <person name="Mitreva M."/>
        </authorList>
    </citation>
    <scope>NUCLEOTIDE SEQUENCE [LARGE SCALE GENOMIC DNA]</scope>
    <source>
        <strain evidence="3 4">OD-Hann</strain>
    </source>
</reference>
<dbReference type="Proteomes" id="UP000053660">
    <property type="component" value="Unassembled WGS sequence"/>
</dbReference>
<protein>
    <recommendedName>
        <fullName evidence="2">DUF5641 domain-containing protein</fullName>
    </recommendedName>
</protein>
<keyword evidence="4" id="KW-1185">Reference proteome</keyword>
<evidence type="ECO:0000259" key="2">
    <source>
        <dbReference type="Pfam" id="PF18701"/>
    </source>
</evidence>
<feature type="region of interest" description="Disordered" evidence="1">
    <location>
        <begin position="280"/>
        <end position="317"/>
    </location>
</feature>
<name>A0A0B1TP90_OESDE</name>
<proteinExistence type="predicted"/>
<dbReference type="Pfam" id="PF18701">
    <property type="entry name" value="DUF5641"/>
    <property type="match status" value="1"/>
</dbReference>
<evidence type="ECO:0000256" key="1">
    <source>
        <dbReference type="SAM" id="MobiDB-lite"/>
    </source>
</evidence>
<dbReference type="AlphaFoldDB" id="A0A0B1TP90"/>